<dbReference type="Proteomes" id="UP000317935">
    <property type="component" value="Chromosome"/>
</dbReference>
<evidence type="ECO:0000313" key="3">
    <source>
        <dbReference type="Proteomes" id="UP000317935"/>
    </source>
</evidence>
<organism evidence="2 3">
    <name type="scientific">Helicobacter suis</name>
    <dbReference type="NCBI Taxonomy" id="104628"/>
    <lineage>
        <taxon>Bacteria</taxon>
        <taxon>Pseudomonadati</taxon>
        <taxon>Campylobacterota</taxon>
        <taxon>Epsilonproteobacteria</taxon>
        <taxon>Campylobacterales</taxon>
        <taxon>Helicobacteraceae</taxon>
        <taxon>Helicobacter</taxon>
    </lineage>
</organism>
<evidence type="ECO:0000313" key="4">
    <source>
        <dbReference type="Proteomes" id="UP000509742"/>
    </source>
</evidence>
<dbReference type="EMBL" id="AP019774">
    <property type="protein sequence ID" value="BCD69474.1"/>
    <property type="molecule type" value="Genomic_DNA"/>
</dbReference>
<accession>A0A6J4CWK5</accession>
<keyword evidence="4" id="KW-1185">Reference proteome</keyword>
<dbReference type="RefSeq" id="WP_034376700.1">
    <property type="nucleotide sequence ID" value="NZ_AP019774.1"/>
</dbReference>
<evidence type="ECO:0000313" key="2">
    <source>
        <dbReference type="EMBL" id="BCD69474.1"/>
    </source>
</evidence>
<protein>
    <submittedName>
        <fullName evidence="2">Uncharacterized protein</fullName>
    </submittedName>
</protein>
<reference evidence="2 3" key="1">
    <citation type="submission" date="2019-06" db="EMBL/GenBank/DDBJ databases">
        <title>Complete genome sequence of Helicobacter suis SNTW101c.</title>
        <authorList>
            <person name="Rimbara E."/>
            <person name="Suzuki M."/>
            <person name="Matsui H."/>
            <person name="Nakamura M."/>
            <person name="Mori S."/>
            <person name="Shibayama K."/>
        </authorList>
    </citation>
    <scope>NUCLEOTIDE SEQUENCE [LARGE SCALE GENOMIC DNA]</scope>
    <source>
        <strain evidence="2 3">SNTW101c</strain>
    </source>
</reference>
<dbReference type="AlphaFoldDB" id="A0A6J4CWK5"/>
<dbReference type="EMBL" id="AP023036">
    <property type="protein sequence ID" value="BCD45079.1"/>
    <property type="molecule type" value="Genomic_DNA"/>
</dbReference>
<evidence type="ECO:0000313" key="1">
    <source>
        <dbReference type="EMBL" id="BCD45079.1"/>
    </source>
</evidence>
<sequence length="85" mass="9802">MFFSEKAPNILAETFKAKTFPNQLKQKATKAPLKNQEIPHNPTFGKNFKKFYHDLKGAIAKFIETKEGQVAGAFYREDYCVKIFL</sequence>
<name>A0A6J4CWK5_9HELI</name>
<proteinExistence type="predicted"/>
<dbReference type="Proteomes" id="UP000509742">
    <property type="component" value="Chromosome"/>
</dbReference>
<reference evidence="1 4" key="2">
    <citation type="submission" date="2020-04" db="EMBL/GenBank/DDBJ databases">
        <title>Genomic analysis of gastric non-Helicobacter pylori Helicobacters isolated in Japan.</title>
        <authorList>
            <person name="Suzuki M."/>
            <person name="Rimbara E."/>
        </authorList>
    </citation>
    <scope>NUCLEOTIDE SEQUENCE [LARGE SCALE GENOMIC DNA]</scope>
    <source>
        <strain evidence="1 4">NHP19-0020</strain>
    </source>
</reference>
<gene>
    <name evidence="1" type="ORF">NHP190020_01180</name>
    <name evidence="2" type="ORF">SNTW_01190</name>
</gene>
<dbReference type="GeneID" id="56927973"/>
<dbReference type="OrthoDB" id="5323924at2"/>